<dbReference type="SUPFAM" id="SSF52467">
    <property type="entry name" value="DHS-like NAD/FAD-binding domain"/>
    <property type="match status" value="1"/>
</dbReference>
<dbReference type="Gene3D" id="3.40.50.1220">
    <property type="entry name" value="TPP-binding domain"/>
    <property type="match status" value="1"/>
</dbReference>
<evidence type="ECO:0000313" key="1">
    <source>
        <dbReference type="EMBL" id="RTZ50297.1"/>
    </source>
</evidence>
<dbReference type="InterPro" id="IPR029035">
    <property type="entry name" value="DHS-like_NAD/FAD-binding_dom"/>
</dbReference>
<protein>
    <recommendedName>
        <fullName evidence="3">SIR2-like domain-containing protein</fullName>
    </recommendedName>
</protein>
<evidence type="ECO:0008006" key="3">
    <source>
        <dbReference type="Google" id="ProtNLM"/>
    </source>
</evidence>
<evidence type="ECO:0000313" key="2">
    <source>
        <dbReference type="Proteomes" id="UP000276953"/>
    </source>
</evidence>
<proteinExistence type="predicted"/>
<dbReference type="Proteomes" id="UP000276953">
    <property type="component" value="Unassembled WGS sequence"/>
</dbReference>
<comment type="caution">
    <text evidence="1">The sequence shown here is derived from an EMBL/GenBank/DDBJ whole genome shotgun (WGS) entry which is preliminary data.</text>
</comment>
<gene>
    <name evidence="1" type="ORF">EJ377_10615</name>
</gene>
<dbReference type="EMBL" id="RYFC01000001">
    <property type="protein sequence ID" value="RTZ50297.1"/>
    <property type="molecule type" value="Genomic_DNA"/>
</dbReference>
<name>A0A3S0Q8H8_9FLAO</name>
<accession>A0A3S0Q8H8</accession>
<dbReference type="Pfam" id="PF13289">
    <property type="entry name" value="SIR2_2"/>
    <property type="match status" value="1"/>
</dbReference>
<dbReference type="AlphaFoldDB" id="A0A3S0Q8H8"/>
<reference evidence="1 2" key="1">
    <citation type="submission" date="2018-12" db="EMBL/GenBank/DDBJ databases">
        <title>Draft Genome Sequence of Chryseobacterium arthrosphaerae strain ED882-96 Isolated from the Blood of a Patient with Liver Cirrhosis in Taiwan.</title>
        <authorList>
            <person name="Lin J.-N."/>
            <person name="Lai C.-H."/>
            <person name="Yang C.-H."/>
            <person name="Huang Y.-H."/>
        </authorList>
    </citation>
    <scope>NUCLEOTIDE SEQUENCE [LARGE SCALE GENOMIC DNA]</scope>
    <source>
        <strain evidence="1 2">ED882-96</strain>
    </source>
</reference>
<sequence length="308" mass="36216">MSALSAQERRKLFSDYINNKDVKLNVTHIYLAQMLKEELIDYVLTVNFDDLMLKACALFNFIPPVYDVSILNDFTTTTFLEKSITYLHGQHHGQWLLNAEGELIKVKEAVPKIFERICNKRTWIVIGYSGEDEIVNEIAKIGSFEDDLYWVGYNENPLSEKVKEKLFSNPRTNAYHIKGHDSDSFFLKLHSDLGLHTPEIFNKPFSFLKTMLEQVRDIKVNKYIEHKSLFEGVQERMEISRRQVVEAIEIIENKESEEQLIQRIIEKSIKKDFSVKDAIIFENQIEINKYNKALKILAKYYVDWGLYW</sequence>
<organism evidence="1 2">
    <name type="scientific">Chryseobacterium arthrosphaerae</name>
    <dbReference type="NCBI Taxonomy" id="651561"/>
    <lineage>
        <taxon>Bacteria</taxon>
        <taxon>Pseudomonadati</taxon>
        <taxon>Bacteroidota</taxon>
        <taxon>Flavobacteriia</taxon>
        <taxon>Flavobacteriales</taxon>
        <taxon>Weeksellaceae</taxon>
        <taxon>Chryseobacterium group</taxon>
        <taxon>Chryseobacterium</taxon>
    </lineage>
</organism>